<evidence type="ECO:0000313" key="3">
    <source>
        <dbReference type="EMBL" id="GMM37454.1"/>
    </source>
</evidence>
<dbReference type="AlphaFoldDB" id="A0AAV5QSL0"/>
<proteinExistence type="predicted"/>
<dbReference type="PANTHER" id="PTHR46652:SF3">
    <property type="entry name" value="LEUCINE-RICH REPEAT-CONTAINING PROTEIN 9"/>
    <property type="match status" value="1"/>
</dbReference>
<keyword evidence="4" id="KW-1185">Reference proteome</keyword>
<dbReference type="PANTHER" id="PTHR46652">
    <property type="entry name" value="LEUCINE-RICH REPEAT AND IQ DOMAIN-CONTAINING PROTEIN 1-RELATED"/>
    <property type="match status" value="1"/>
</dbReference>
<dbReference type="SMART" id="SM00364">
    <property type="entry name" value="LRR_BAC"/>
    <property type="match status" value="7"/>
</dbReference>
<accession>A0AAV5QSL0</accession>
<reference evidence="3 4" key="1">
    <citation type="journal article" date="2023" name="Elife">
        <title>Identification of key yeast species and microbe-microbe interactions impacting larval growth of Drosophila in the wild.</title>
        <authorList>
            <person name="Mure A."/>
            <person name="Sugiura Y."/>
            <person name="Maeda R."/>
            <person name="Honda K."/>
            <person name="Sakurai N."/>
            <person name="Takahashi Y."/>
            <person name="Watada M."/>
            <person name="Katoh T."/>
            <person name="Gotoh A."/>
            <person name="Gotoh Y."/>
            <person name="Taniguchi I."/>
            <person name="Nakamura K."/>
            <person name="Hayashi T."/>
            <person name="Katayama T."/>
            <person name="Uemura T."/>
            <person name="Hattori Y."/>
        </authorList>
    </citation>
    <scope>NUCLEOTIDE SEQUENCE [LARGE SCALE GENOMIC DNA]</scope>
    <source>
        <strain evidence="3 4">SC-9</strain>
    </source>
</reference>
<dbReference type="GeneID" id="90075429"/>
<dbReference type="SUPFAM" id="SSF52058">
    <property type="entry name" value="L domain-like"/>
    <property type="match status" value="3"/>
</dbReference>
<protein>
    <submittedName>
        <fullName evidence="3">Uncharacterized protein</fullName>
    </submittedName>
</protein>
<dbReference type="PROSITE" id="PS51450">
    <property type="entry name" value="LRR"/>
    <property type="match status" value="17"/>
</dbReference>
<dbReference type="Pfam" id="PF13855">
    <property type="entry name" value="LRR_8"/>
    <property type="match status" value="3"/>
</dbReference>
<keyword evidence="2" id="KW-0677">Repeat</keyword>
<dbReference type="SMART" id="SM00365">
    <property type="entry name" value="LRR_SD22"/>
    <property type="match status" value="16"/>
</dbReference>
<dbReference type="InterPro" id="IPR003591">
    <property type="entry name" value="Leu-rich_rpt_typical-subtyp"/>
</dbReference>
<organism evidence="3 4">
    <name type="scientific">Saccharomycopsis crataegensis</name>
    <dbReference type="NCBI Taxonomy" id="43959"/>
    <lineage>
        <taxon>Eukaryota</taxon>
        <taxon>Fungi</taxon>
        <taxon>Dikarya</taxon>
        <taxon>Ascomycota</taxon>
        <taxon>Saccharomycotina</taxon>
        <taxon>Saccharomycetes</taxon>
        <taxon>Saccharomycopsidaceae</taxon>
        <taxon>Saccharomycopsis</taxon>
    </lineage>
</organism>
<dbReference type="InterPro" id="IPR001611">
    <property type="entry name" value="Leu-rich_rpt"/>
</dbReference>
<keyword evidence="1" id="KW-0433">Leucine-rich repeat</keyword>
<dbReference type="SMART" id="SM00369">
    <property type="entry name" value="LRR_TYP"/>
    <property type="match status" value="13"/>
</dbReference>
<comment type="caution">
    <text evidence="3">The sequence shown here is derived from an EMBL/GenBank/DDBJ whole genome shotgun (WGS) entry which is preliminary data.</text>
</comment>
<dbReference type="Gene3D" id="3.80.10.10">
    <property type="entry name" value="Ribonuclease Inhibitor"/>
    <property type="match status" value="3"/>
</dbReference>
<name>A0AAV5QSL0_9ASCO</name>
<evidence type="ECO:0000256" key="1">
    <source>
        <dbReference type="ARBA" id="ARBA00022614"/>
    </source>
</evidence>
<dbReference type="InterPro" id="IPR050836">
    <property type="entry name" value="SDS22/Internalin_LRR"/>
</dbReference>
<gene>
    <name evidence="3" type="ORF">DASC09_047790</name>
</gene>
<dbReference type="RefSeq" id="XP_064854450.1">
    <property type="nucleotide sequence ID" value="XM_064998378.1"/>
</dbReference>
<dbReference type="Proteomes" id="UP001360560">
    <property type="component" value="Unassembled WGS sequence"/>
</dbReference>
<dbReference type="EMBL" id="BTFZ01000012">
    <property type="protein sequence ID" value="GMM37454.1"/>
    <property type="molecule type" value="Genomic_DNA"/>
</dbReference>
<dbReference type="Pfam" id="PF13516">
    <property type="entry name" value="LRR_6"/>
    <property type="match status" value="1"/>
</dbReference>
<dbReference type="InterPro" id="IPR032675">
    <property type="entry name" value="LRR_dom_sf"/>
</dbReference>
<evidence type="ECO:0000313" key="4">
    <source>
        <dbReference type="Proteomes" id="UP001360560"/>
    </source>
</evidence>
<evidence type="ECO:0000256" key="2">
    <source>
        <dbReference type="ARBA" id="ARBA00022737"/>
    </source>
</evidence>
<sequence length="983" mass="112306">MSKLADLPAEIYVHIFRFIEGKDELINIREAVFENTLVRQCLDTVIFHEVLVIPPCEMLSTENQVMLRNPGGGSVYVSLSGFQVMDTFEMQYTDINDLKPYKKYIKSFKYQARFNLRFDRAEGYFYGEHDVMRFVKTLPSLESLNVDFGYHLNSPIKKLVLETSDPQFGFNPQFIEHLTLKTKDTESDGTIDFSKLTLPNLKTLELDCFTNHVVGGDWSTSPNLQEVSIKCRHNIRLENFHSKNFPSLKKLKLHTAWETICVLGTIMIESLEDIEVYDVKIDECGVLRHCRNLKQIKSNNVEINLEELSSLRKVRTLKFYGNHVHHLMELKDFQELEEAEIQRGHISVLVYNSNRLPKLKKLDVSHNEIEAIGNINNLDGIEELDLNSNRLNSIKGLEVLGRSLKKLNLSWNKLTKIQGFNGLANIESLNLSSNRISVLGKLGHLVNLKALDVTNCDITRIQNLGRLKCLKQLKLSRNKIAVVENLDGLESLQKLKLESNSIVKIKQLGNLPSLEEINLSENKLDIVENLYNLPSLRILNFSRNAITNAHEQDFSGFQNLEVLDVSFNEISTMPVLEHMRNLREVNLSNNSIEMVENIGYLPQLSKLSFSTNSITVCKPLIGLENLQTIVMRSNKLMDTRWAYRCNNLRKLILAENQLGTFPEITHWKYLAHLDLTRNEIKSVEINGHFENLTFLCLSGNIISTIKLSRFNNLHNLDIGNNKLTSMRGLLELKSLRTLSVERNSLKEIPKLTRFTKLSSLDFSFNKVSQVAQISGMKSLWKLKATNCGLTNMKFIGLLKSLKVLDLAANRLEKIEGNINNFSRLLELFLSENQISKVENIWGLHELDLLDLSHNKLKEIRHLDRLQTLKTLFLNHNELTVATDLEGFFFLKQLDLSYNKLTNTSQYEDLARYVDVYMNADNQEEEDDNGYMFGDDLGNPAMLDSINAIFGGGGSIPSMGGNSQVDVTEIMQAYMRQFGSGNGW</sequence>